<feature type="compositionally biased region" description="Basic and acidic residues" evidence="9">
    <location>
        <begin position="429"/>
        <end position="459"/>
    </location>
</feature>
<dbReference type="STRING" id="602072.A0A1R3RQE8"/>
<feature type="compositionally biased region" description="Polar residues" evidence="9">
    <location>
        <begin position="184"/>
        <end position="195"/>
    </location>
</feature>
<dbReference type="GO" id="GO:1902977">
    <property type="term" value="P:mitotic DNA replication preinitiation complex assembly"/>
    <property type="evidence" value="ECO:0007669"/>
    <property type="project" value="TreeGrafter"/>
</dbReference>
<feature type="region of interest" description="Disordered" evidence="9">
    <location>
        <begin position="308"/>
        <end position="507"/>
    </location>
</feature>
<comment type="subcellular location">
    <subcellularLocation>
        <location evidence="1 8">Nucleus</location>
    </subcellularLocation>
</comment>
<reference evidence="11" key="1">
    <citation type="journal article" date="2017" name="Genome Biol.">
        <title>Comparative genomics reveals high biological diversity and specific adaptations in the industrially and medically important fungal genus Aspergillus.</title>
        <authorList>
            <person name="de Vries R.P."/>
            <person name="Riley R."/>
            <person name="Wiebenga A."/>
            <person name="Aguilar-Osorio G."/>
            <person name="Amillis S."/>
            <person name="Uchima C.A."/>
            <person name="Anderluh G."/>
            <person name="Asadollahi M."/>
            <person name="Askin M."/>
            <person name="Barry K."/>
            <person name="Battaglia E."/>
            <person name="Bayram O."/>
            <person name="Benocci T."/>
            <person name="Braus-Stromeyer S.A."/>
            <person name="Caldana C."/>
            <person name="Canovas D."/>
            <person name="Cerqueira G.C."/>
            <person name="Chen F."/>
            <person name="Chen W."/>
            <person name="Choi C."/>
            <person name="Clum A."/>
            <person name="Dos Santos R.A."/>
            <person name="Damasio A.R."/>
            <person name="Diallinas G."/>
            <person name="Emri T."/>
            <person name="Fekete E."/>
            <person name="Flipphi M."/>
            <person name="Freyberg S."/>
            <person name="Gallo A."/>
            <person name="Gournas C."/>
            <person name="Habgood R."/>
            <person name="Hainaut M."/>
            <person name="Harispe M.L."/>
            <person name="Henrissat B."/>
            <person name="Hilden K.S."/>
            <person name="Hope R."/>
            <person name="Hossain A."/>
            <person name="Karabika E."/>
            <person name="Karaffa L."/>
            <person name="Karanyi Z."/>
            <person name="Krasevec N."/>
            <person name="Kuo A."/>
            <person name="Kusch H."/>
            <person name="LaButti K."/>
            <person name="Lagendijk E.L."/>
            <person name="Lapidus A."/>
            <person name="Levasseur A."/>
            <person name="Lindquist E."/>
            <person name="Lipzen A."/>
            <person name="Logrieco A.F."/>
            <person name="MacCabe A."/>
            <person name="Maekelae M.R."/>
            <person name="Malavazi I."/>
            <person name="Melin P."/>
            <person name="Meyer V."/>
            <person name="Mielnichuk N."/>
            <person name="Miskei M."/>
            <person name="Molnar A.P."/>
            <person name="Mule G."/>
            <person name="Ngan C.Y."/>
            <person name="Orejas M."/>
            <person name="Orosz E."/>
            <person name="Ouedraogo J.P."/>
            <person name="Overkamp K.M."/>
            <person name="Park H.-S."/>
            <person name="Perrone G."/>
            <person name="Piumi F."/>
            <person name="Punt P.J."/>
            <person name="Ram A.F."/>
            <person name="Ramon A."/>
            <person name="Rauscher S."/>
            <person name="Record E."/>
            <person name="Riano-Pachon D.M."/>
            <person name="Robert V."/>
            <person name="Roehrig J."/>
            <person name="Ruller R."/>
            <person name="Salamov A."/>
            <person name="Salih N.S."/>
            <person name="Samson R.A."/>
            <person name="Sandor E."/>
            <person name="Sanguinetti M."/>
            <person name="Schuetze T."/>
            <person name="Sepcic K."/>
            <person name="Shelest E."/>
            <person name="Sherlock G."/>
            <person name="Sophianopoulou V."/>
            <person name="Squina F.M."/>
            <person name="Sun H."/>
            <person name="Susca A."/>
            <person name="Todd R.B."/>
            <person name="Tsang A."/>
            <person name="Unkles S.E."/>
            <person name="van de Wiele N."/>
            <person name="van Rossen-Uffink D."/>
            <person name="Oliveira J.V."/>
            <person name="Vesth T.C."/>
            <person name="Visser J."/>
            <person name="Yu J.-H."/>
            <person name="Zhou M."/>
            <person name="Andersen M.R."/>
            <person name="Archer D.B."/>
            <person name="Baker S.E."/>
            <person name="Benoit I."/>
            <person name="Brakhage A.A."/>
            <person name="Braus G.H."/>
            <person name="Fischer R."/>
            <person name="Frisvad J.C."/>
            <person name="Goldman G.H."/>
            <person name="Houbraken J."/>
            <person name="Oakley B."/>
            <person name="Pocsi I."/>
            <person name="Scazzocchio C."/>
            <person name="Seiboth B."/>
            <person name="vanKuyk P.A."/>
            <person name="Wortman J."/>
            <person name="Dyer P.S."/>
            <person name="Grigoriev I.V."/>
        </authorList>
    </citation>
    <scope>NUCLEOTIDE SEQUENCE [LARGE SCALE GENOMIC DNA]</scope>
    <source>
        <strain evidence="11">ITEM 5010</strain>
    </source>
</reference>
<dbReference type="PANTHER" id="PTHR28124:SF1">
    <property type="entry name" value="DNA REPLICATION REGULATOR SLD2"/>
    <property type="match status" value="1"/>
</dbReference>
<dbReference type="Pfam" id="PF11719">
    <property type="entry name" value="Drc1-Sld2"/>
    <property type="match status" value="1"/>
</dbReference>
<feature type="compositionally biased region" description="Acidic residues" evidence="9">
    <location>
        <begin position="310"/>
        <end position="327"/>
    </location>
</feature>
<dbReference type="VEuPathDB" id="FungiDB:ASPCADRAFT_514946"/>
<dbReference type="OMA" id="AVRMPQK"/>
<evidence type="ECO:0000256" key="9">
    <source>
        <dbReference type="SAM" id="MobiDB-lite"/>
    </source>
</evidence>
<evidence type="ECO:0000256" key="5">
    <source>
        <dbReference type="ARBA" id="ARBA00023242"/>
    </source>
</evidence>
<evidence type="ECO:0000256" key="8">
    <source>
        <dbReference type="RuleBase" id="RU367067"/>
    </source>
</evidence>
<evidence type="ECO:0000256" key="4">
    <source>
        <dbReference type="ARBA" id="ARBA00022705"/>
    </source>
</evidence>
<evidence type="ECO:0000256" key="1">
    <source>
        <dbReference type="ARBA" id="ARBA00004123"/>
    </source>
</evidence>
<accession>A0A1R3RQE8</accession>
<evidence type="ECO:0000256" key="7">
    <source>
        <dbReference type="ARBA" id="ARBA00025253"/>
    </source>
</evidence>
<evidence type="ECO:0000313" key="10">
    <source>
        <dbReference type="EMBL" id="OOF96704.1"/>
    </source>
</evidence>
<evidence type="ECO:0000256" key="3">
    <source>
        <dbReference type="ARBA" id="ARBA00018363"/>
    </source>
</evidence>
<dbReference type="CDD" id="cd22289">
    <property type="entry name" value="RecQL4_SLD2_NTD"/>
    <property type="match status" value="1"/>
</dbReference>
<feature type="compositionally biased region" description="Basic and acidic residues" evidence="9">
    <location>
        <begin position="403"/>
        <end position="413"/>
    </location>
</feature>
<keyword evidence="11" id="KW-1185">Reference proteome</keyword>
<proteinExistence type="inferred from homology"/>
<dbReference type="GO" id="GO:0000727">
    <property type="term" value="P:double-strand break repair via break-induced replication"/>
    <property type="evidence" value="ECO:0007669"/>
    <property type="project" value="TreeGrafter"/>
</dbReference>
<feature type="compositionally biased region" description="Acidic residues" evidence="9">
    <location>
        <begin position="379"/>
        <end position="391"/>
    </location>
</feature>
<comment type="similarity">
    <text evidence="2 8">Belongs to the SLD2 family.</text>
</comment>
<evidence type="ECO:0000313" key="11">
    <source>
        <dbReference type="Proteomes" id="UP000188318"/>
    </source>
</evidence>
<feature type="region of interest" description="Disordered" evidence="9">
    <location>
        <begin position="62"/>
        <end position="220"/>
    </location>
</feature>
<feature type="region of interest" description="Disordered" evidence="9">
    <location>
        <begin position="241"/>
        <end position="288"/>
    </location>
</feature>
<dbReference type="InterPro" id="IPR040203">
    <property type="entry name" value="Sld2"/>
</dbReference>
<dbReference type="Gene3D" id="1.10.10.1460">
    <property type="match status" value="1"/>
</dbReference>
<dbReference type="GO" id="GO:0003688">
    <property type="term" value="F:DNA replication origin binding"/>
    <property type="evidence" value="ECO:0007669"/>
    <property type="project" value="TreeGrafter"/>
</dbReference>
<keyword evidence="5 8" id="KW-0539">Nucleus</keyword>
<feature type="compositionally biased region" description="Basic residues" evidence="9">
    <location>
        <begin position="348"/>
        <end position="363"/>
    </location>
</feature>
<gene>
    <name evidence="10" type="ORF">ASPCADRAFT_514946</name>
</gene>
<dbReference type="PANTHER" id="PTHR28124">
    <property type="entry name" value="DNA REPLICATION REGULATOR SLD2"/>
    <property type="match status" value="1"/>
</dbReference>
<dbReference type="GO" id="GO:0031261">
    <property type="term" value="C:DNA replication preinitiation complex"/>
    <property type="evidence" value="ECO:0007669"/>
    <property type="project" value="TreeGrafter"/>
</dbReference>
<comment type="function">
    <text evidence="7 8">Has a role in the initiation of DNA replication. Required at S-phase checkpoint.</text>
</comment>
<evidence type="ECO:0000256" key="6">
    <source>
        <dbReference type="ARBA" id="ARBA00023306"/>
    </source>
</evidence>
<dbReference type="GO" id="GO:0003697">
    <property type="term" value="F:single-stranded DNA binding"/>
    <property type="evidence" value="ECO:0007669"/>
    <property type="project" value="TreeGrafter"/>
</dbReference>
<evidence type="ECO:0000256" key="2">
    <source>
        <dbReference type="ARBA" id="ARBA00007276"/>
    </source>
</evidence>
<feature type="compositionally biased region" description="Basic residues" evidence="9">
    <location>
        <begin position="489"/>
        <end position="507"/>
    </location>
</feature>
<organism evidence="10 11">
    <name type="scientific">Aspergillus carbonarius (strain ITEM 5010)</name>
    <dbReference type="NCBI Taxonomy" id="602072"/>
    <lineage>
        <taxon>Eukaryota</taxon>
        <taxon>Fungi</taxon>
        <taxon>Dikarya</taxon>
        <taxon>Ascomycota</taxon>
        <taxon>Pezizomycotina</taxon>
        <taxon>Eurotiomycetes</taxon>
        <taxon>Eurotiomycetidae</taxon>
        <taxon>Eurotiales</taxon>
        <taxon>Aspergillaceae</taxon>
        <taxon>Aspergillus</taxon>
        <taxon>Aspergillus subgen. Circumdati</taxon>
    </lineage>
</organism>
<protein>
    <recommendedName>
        <fullName evidence="3 8">DNA replication regulator SLD2</fullName>
    </recommendedName>
</protein>
<keyword evidence="4 8" id="KW-0235">DNA replication</keyword>
<feature type="compositionally biased region" description="Polar residues" evidence="9">
    <location>
        <begin position="106"/>
        <end position="116"/>
    </location>
</feature>
<dbReference type="EMBL" id="KV907498">
    <property type="protein sequence ID" value="OOF96704.1"/>
    <property type="molecule type" value="Genomic_DNA"/>
</dbReference>
<dbReference type="GO" id="GO:0006270">
    <property type="term" value="P:DNA replication initiation"/>
    <property type="evidence" value="ECO:0007669"/>
    <property type="project" value="UniProtKB-UniRule"/>
</dbReference>
<feature type="compositionally biased region" description="Polar residues" evidence="9">
    <location>
        <begin position="165"/>
        <end position="176"/>
    </location>
</feature>
<dbReference type="OrthoDB" id="8775810at2759"/>
<keyword evidence="6 8" id="KW-0131">Cell cycle</keyword>
<name>A0A1R3RQE8_ASPC5</name>
<dbReference type="FunFam" id="1.10.10.1460:FF:000001">
    <property type="entry name" value="DNA replication regulator Sld2"/>
    <property type="match status" value="1"/>
</dbReference>
<dbReference type="InterPro" id="IPR021110">
    <property type="entry name" value="DNA_rep_checkpnt_protein"/>
</dbReference>
<dbReference type="Proteomes" id="UP000188318">
    <property type="component" value="Unassembled WGS sequence"/>
</dbReference>
<dbReference type="AlphaFoldDB" id="A0A1R3RQE8"/>
<sequence>MATAIVPEITSQSANLRAELKEWERAFADANGGKKAERNDIKKVPEIAAKYKEYSRLKALESKNEKKAIRLEERLKKRKHLSPTGPEDADTTSTPRKAAKGVFETPSKSRVATSHPSEVDPYDSPSVLRRLFSPSTHQSPLKAAIGPTPQRDGKALGLFDLLSESGGSTATPSATRMASVRDTAAQTPSRRNQLDTIAEEEEESPRPERTPASSGKKWMLSTLFATPTTWRYAMMENEGPRYPAYFKNEPEPETANEGPKESETPSFLRRSTSGRYDPSNAGGLSPIAVRKRPQFVGKGLSALVQGLRDMEEEQMQDDMDVLNEIEAEQAALNDAADSQAPPDELGRTFKKKGQKRTTRKVRMKPVVSKPRPEPQLPGSDDEGENPEEQDVVPETQHLNAPEAEAHHMDEIESLHSMSEPDFDSDPDYDESKPPTRSKSFSERMKEAIAADKPQEEPQEKVSQPKAKEQEKKPPARKVNPAAHANYRSLKLRNKNTKARGGRRFGRR</sequence>
<feature type="compositionally biased region" description="Basic and acidic residues" evidence="9">
    <location>
        <begin position="62"/>
        <end position="75"/>
    </location>
</feature>